<dbReference type="HOGENOM" id="CLU_087542_0_0_11"/>
<dbReference type="Proteomes" id="UP000016943">
    <property type="component" value="Chromosome"/>
</dbReference>
<dbReference type="PATRIC" id="fig|1348662.3.peg.1810"/>
<dbReference type="RefSeq" id="WP_021012325.1">
    <property type="nucleotide sequence ID" value="NC_022198.1"/>
</dbReference>
<organism evidence="2 3">
    <name type="scientific">Corynebacterium argentoratense DSM 44202</name>
    <dbReference type="NCBI Taxonomy" id="1348662"/>
    <lineage>
        <taxon>Bacteria</taxon>
        <taxon>Bacillati</taxon>
        <taxon>Actinomycetota</taxon>
        <taxon>Actinomycetes</taxon>
        <taxon>Mycobacteriales</taxon>
        <taxon>Corynebacteriaceae</taxon>
        <taxon>Corynebacterium</taxon>
    </lineage>
</organism>
<dbReference type="GO" id="GO:0004540">
    <property type="term" value="F:RNA nuclease activity"/>
    <property type="evidence" value="ECO:0007669"/>
    <property type="project" value="InterPro"/>
</dbReference>
<accession>U3GX64</accession>
<dbReference type="STRING" id="1348662.CARG_09165"/>
<proteinExistence type="predicted"/>
<dbReference type="eggNOG" id="COG1432">
    <property type="taxonomic scope" value="Bacteria"/>
</dbReference>
<sequence length="211" mass="23279">MSFDTYPAPSNDIALLIWDAPNIDMGLGSILGGRPSANYRPRFDAVGRWLLERSEELSEDLDVPISPEATVFTNVTPGAADGIRSWVEALRNVGFAVFAKPKLTDDSDVDPDMLNHIDARHNQGVLRSVFVASADGQNFKPTLDRLVDDGVHVCVVGFQEHVSWAVTDDRYEFCDLEDIPGVFREPLPRVSLDSLPEGGAWLQPFRPLSSL</sequence>
<name>U3GX64_9CORY</name>
<reference evidence="2 3" key="1">
    <citation type="journal article" date="2013" name="Genome Announc.">
        <title>Whole-Genome Sequence of the Clinical Strain Corynebacterium argentoratense DSM 44202, Isolated from a Human Throat Specimen.</title>
        <authorList>
            <person name="Bomholt C."/>
            <person name="Glaub A."/>
            <person name="Gravermann K."/>
            <person name="Albersmeier A."/>
            <person name="Brinkrolf K."/>
            <person name="Ruckert C."/>
            <person name="Tauch A."/>
        </authorList>
    </citation>
    <scope>NUCLEOTIDE SEQUENCE [LARGE SCALE GENOMIC DNA]</scope>
    <source>
        <strain evidence="2">DSM 44202</strain>
    </source>
</reference>
<gene>
    <name evidence="2" type="ORF">CARG_09165</name>
</gene>
<dbReference type="Pfam" id="PF01936">
    <property type="entry name" value="NYN"/>
    <property type="match status" value="1"/>
</dbReference>
<dbReference type="GeneID" id="78250562"/>
<keyword evidence="3" id="KW-1185">Reference proteome</keyword>
<dbReference type="OrthoDB" id="4772393at2"/>
<dbReference type="AlphaFoldDB" id="U3GX64"/>
<evidence type="ECO:0000313" key="3">
    <source>
        <dbReference type="Proteomes" id="UP000016943"/>
    </source>
</evidence>
<evidence type="ECO:0000313" key="2">
    <source>
        <dbReference type="EMBL" id="AGU15929.1"/>
    </source>
</evidence>
<protein>
    <recommendedName>
        <fullName evidence="1">NYN domain-containing protein</fullName>
    </recommendedName>
</protein>
<dbReference type="KEGG" id="caz:CARG_09165"/>
<dbReference type="EMBL" id="CP006365">
    <property type="protein sequence ID" value="AGU15929.1"/>
    <property type="molecule type" value="Genomic_DNA"/>
</dbReference>
<feature type="domain" description="NYN" evidence="1">
    <location>
        <begin position="17"/>
        <end position="172"/>
    </location>
</feature>
<evidence type="ECO:0000259" key="1">
    <source>
        <dbReference type="Pfam" id="PF01936"/>
    </source>
</evidence>
<dbReference type="InterPro" id="IPR021139">
    <property type="entry name" value="NYN"/>
</dbReference>